<comment type="caution">
    <text evidence="3">The sequence shown here is derived from an EMBL/GenBank/DDBJ whole genome shotgun (WGS) entry which is preliminary data.</text>
</comment>
<feature type="compositionally biased region" description="Basic and acidic residues" evidence="1">
    <location>
        <begin position="71"/>
        <end position="86"/>
    </location>
</feature>
<dbReference type="STRING" id="564198.BST17_22060"/>
<feature type="transmembrane region" description="Helical" evidence="2">
    <location>
        <begin position="6"/>
        <end position="27"/>
    </location>
</feature>
<name>A0A1W9YRY4_MYCBA</name>
<organism evidence="3 4">
    <name type="scientific">Mycolicibacterium bacteremicum</name>
    <name type="common">Mycobacterium bacteremicum</name>
    <dbReference type="NCBI Taxonomy" id="564198"/>
    <lineage>
        <taxon>Bacteria</taxon>
        <taxon>Bacillati</taxon>
        <taxon>Actinomycetota</taxon>
        <taxon>Actinomycetes</taxon>
        <taxon>Mycobacteriales</taxon>
        <taxon>Mycobacteriaceae</taxon>
        <taxon>Mycolicibacterium</taxon>
    </lineage>
</organism>
<dbReference type="Proteomes" id="UP000192366">
    <property type="component" value="Unassembled WGS sequence"/>
</dbReference>
<dbReference type="AlphaFoldDB" id="A0A1W9YRY4"/>
<keyword evidence="2" id="KW-0472">Membrane</keyword>
<keyword evidence="2" id="KW-1133">Transmembrane helix</keyword>
<protein>
    <submittedName>
        <fullName evidence="3">Uncharacterized protein</fullName>
    </submittedName>
</protein>
<keyword evidence="2" id="KW-0812">Transmembrane</keyword>
<reference evidence="3 4" key="1">
    <citation type="submission" date="2017-02" db="EMBL/GenBank/DDBJ databases">
        <title>The new phylogeny of genus Mycobacterium.</title>
        <authorList>
            <person name="Tortoli E."/>
            <person name="Trovato A."/>
            <person name="Cirillo D.M."/>
        </authorList>
    </citation>
    <scope>NUCLEOTIDE SEQUENCE [LARGE SCALE GENOMIC DNA]</scope>
    <source>
        <strain evidence="3 4">DSM 45578</strain>
    </source>
</reference>
<accession>A0A1W9YRY4</accession>
<dbReference type="EMBL" id="MVHJ01000024">
    <property type="protein sequence ID" value="ORA02806.1"/>
    <property type="molecule type" value="Genomic_DNA"/>
</dbReference>
<feature type="region of interest" description="Disordered" evidence="1">
    <location>
        <begin position="36"/>
        <end position="140"/>
    </location>
</feature>
<evidence type="ECO:0000313" key="4">
    <source>
        <dbReference type="Proteomes" id="UP000192366"/>
    </source>
</evidence>
<evidence type="ECO:0000256" key="2">
    <source>
        <dbReference type="SAM" id="Phobius"/>
    </source>
</evidence>
<evidence type="ECO:0000313" key="3">
    <source>
        <dbReference type="EMBL" id="ORA02806.1"/>
    </source>
</evidence>
<gene>
    <name evidence="3" type="ORF">BST17_22060</name>
</gene>
<keyword evidence="4" id="KW-1185">Reference proteome</keyword>
<dbReference type="OrthoDB" id="4641082at2"/>
<feature type="compositionally biased region" description="Basic and acidic residues" evidence="1">
    <location>
        <begin position="93"/>
        <end position="140"/>
    </location>
</feature>
<proteinExistence type="predicted"/>
<dbReference type="RefSeq" id="WP_083061025.1">
    <property type="nucleotide sequence ID" value="NZ_JACKVM010000008.1"/>
</dbReference>
<evidence type="ECO:0000256" key="1">
    <source>
        <dbReference type="SAM" id="MobiDB-lite"/>
    </source>
</evidence>
<sequence>MSDNGTLWIIIAVVVVAAIVVGLALVARRKRRRVEAQKMRTELEAEREKVAKRQALADETDARARAAAAEAEAKAAEARRLADRASAHQQTAAEHRDELDERSRHIDRIDPDVKRSRDRGDDEPDRQVIDEPPRRIDNVR</sequence>
<feature type="compositionally biased region" description="Basic and acidic residues" evidence="1">
    <location>
        <begin position="36"/>
        <end position="51"/>
    </location>
</feature>